<comment type="catalytic activity">
    <reaction evidence="1">
        <text>ATP + protein L-histidine = ADP + protein N-phospho-L-histidine.</text>
        <dbReference type="EC" id="2.7.13.3"/>
    </reaction>
</comment>
<accession>A0A7D5NA03</accession>
<dbReference type="InterPro" id="IPR004358">
    <property type="entry name" value="Sig_transdc_His_kin-like_C"/>
</dbReference>
<dbReference type="STRING" id="1453999.AW06_000577"/>
<accession>A0A080MKS3</accession>
<dbReference type="InterPro" id="IPR003594">
    <property type="entry name" value="HATPase_dom"/>
</dbReference>
<keyword evidence="3 9" id="KW-0808">Transferase</keyword>
<evidence type="ECO:0000256" key="6">
    <source>
        <dbReference type="ARBA" id="ARBA00022840"/>
    </source>
</evidence>
<dbReference type="InterPro" id="IPR005467">
    <property type="entry name" value="His_kinase_dom"/>
</dbReference>
<evidence type="ECO:0000313" key="12">
    <source>
        <dbReference type="Proteomes" id="UP000509684"/>
    </source>
</evidence>
<gene>
    <name evidence="9" type="primary">srrB</name>
    <name evidence="9" type="ORF">AW06_000577</name>
    <name evidence="10" type="ORF">HWD57_11130</name>
</gene>
<dbReference type="GO" id="GO:0007234">
    <property type="term" value="P:osmosensory signaling via phosphorelay pathway"/>
    <property type="evidence" value="ECO:0007669"/>
    <property type="project" value="TreeGrafter"/>
</dbReference>
<sequence>MSFADIAALTLHDVKNRLAQLAGRAEARGDLDTLHETIDASNALTRLLTYYRSDVGTLTLDIDAHAPAELAAELIDDTCIRGRRRIDLDCSQAPTLWFYDETVVRMVLANAVQNAARYARARIVIEVAERSGFLEFLVRDDGHGYRQEVLDDATGVTAQVTRNGTGLGLRLARRIAEMHQNAGQQGEIRLDNDGGAVFRLLLPK</sequence>
<dbReference type="Proteomes" id="UP000021315">
    <property type="component" value="Unassembled WGS sequence"/>
</dbReference>
<dbReference type="SMART" id="SM00387">
    <property type="entry name" value="HATPase_c"/>
    <property type="match status" value="1"/>
</dbReference>
<evidence type="ECO:0000256" key="4">
    <source>
        <dbReference type="ARBA" id="ARBA00022741"/>
    </source>
</evidence>
<evidence type="ECO:0000256" key="7">
    <source>
        <dbReference type="ARBA" id="ARBA00023012"/>
    </source>
</evidence>
<keyword evidence="5" id="KW-0418">Kinase</keyword>
<evidence type="ECO:0000256" key="2">
    <source>
        <dbReference type="ARBA" id="ARBA00012438"/>
    </source>
</evidence>
<dbReference type="PRINTS" id="PR00344">
    <property type="entry name" value="BCTRLSENSOR"/>
</dbReference>
<protein>
    <recommendedName>
        <fullName evidence="2">histidine kinase</fullName>
        <ecNumber evidence="2">2.7.13.3</ecNumber>
    </recommendedName>
</protein>
<evidence type="ECO:0000259" key="8">
    <source>
        <dbReference type="PROSITE" id="PS50109"/>
    </source>
</evidence>
<keyword evidence="4" id="KW-0547">Nucleotide-binding</keyword>
<evidence type="ECO:0000313" key="10">
    <source>
        <dbReference type="EMBL" id="QLH50275.1"/>
    </source>
</evidence>
<dbReference type="GO" id="GO:0000156">
    <property type="term" value="F:phosphorelay response regulator activity"/>
    <property type="evidence" value="ECO:0007669"/>
    <property type="project" value="TreeGrafter"/>
</dbReference>
<name>A0A080MKS3_9PROT</name>
<reference evidence="10 12" key="2">
    <citation type="journal article" date="2019" name="Microbiome">
        <title>Annotated bacterial chromosomes from frame-shift-corrected long-read metagenomic data.</title>
        <authorList>
            <person name="Arumugam K."/>
            <person name="Bagci C."/>
            <person name="Bessarab I."/>
            <person name="Beier S."/>
            <person name="Buchfink B."/>
            <person name="Gorska A."/>
            <person name="Qiu G."/>
            <person name="Huson D.H."/>
            <person name="Williams R.B.H."/>
        </authorList>
    </citation>
    <scope>NUCLEOTIDE SEQUENCE [LARGE SCALE GENOMIC DNA]</scope>
    <source>
        <strain evidence="10">SSA1</strain>
    </source>
</reference>
<proteinExistence type="predicted"/>
<evidence type="ECO:0000256" key="3">
    <source>
        <dbReference type="ARBA" id="ARBA00022679"/>
    </source>
</evidence>
<dbReference type="GO" id="GO:0005524">
    <property type="term" value="F:ATP binding"/>
    <property type="evidence" value="ECO:0007669"/>
    <property type="project" value="UniProtKB-KW"/>
</dbReference>
<dbReference type="EC" id="2.7.13.3" evidence="2"/>
<keyword evidence="6 10" id="KW-0067">ATP-binding</keyword>
<evidence type="ECO:0000256" key="1">
    <source>
        <dbReference type="ARBA" id="ARBA00000085"/>
    </source>
</evidence>
<dbReference type="GO" id="GO:0030295">
    <property type="term" value="F:protein kinase activator activity"/>
    <property type="evidence" value="ECO:0007669"/>
    <property type="project" value="TreeGrafter"/>
</dbReference>
<dbReference type="PANTHER" id="PTHR42878:SF7">
    <property type="entry name" value="SENSOR HISTIDINE KINASE GLRK"/>
    <property type="match status" value="1"/>
</dbReference>
<dbReference type="RefSeq" id="WP_034945189.1">
    <property type="nucleotide sequence ID" value="NZ_JDST02000010.1"/>
</dbReference>
<dbReference type="PROSITE" id="PS50109">
    <property type="entry name" value="HIS_KIN"/>
    <property type="match status" value="1"/>
</dbReference>
<dbReference type="EMBL" id="JDST02000010">
    <property type="protein sequence ID" value="KFB78074.1"/>
    <property type="molecule type" value="Genomic_DNA"/>
</dbReference>
<reference evidence="10" key="3">
    <citation type="submission" date="2020-06" db="EMBL/GenBank/DDBJ databases">
        <authorList>
            <person name="Arumugam K."/>
            <person name="Besarab I."/>
            <person name="Haryono M."/>
            <person name="Bagci C."/>
            <person name="Beier S."/>
            <person name="Buchfink B."/>
            <person name="Gorska A."/>
            <person name="Qiu G."/>
            <person name="Huson D.H."/>
            <person name="Williams R.B."/>
        </authorList>
    </citation>
    <scope>NUCLEOTIDE SEQUENCE</scope>
    <source>
        <strain evidence="10">SSA1</strain>
    </source>
</reference>
<reference evidence="9 11" key="1">
    <citation type="submission" date="2014-02" db="EMBL/GenBank/DDBJ databases">
        <title>Expanding our view of genomic diversity in Candidatus Accumulibacter clades.</title>
        <authorList>
            <person name="Skennerton C.T."/>
            <person name="Barr J.J."/>
            <person name="Slater F.R."/>
            <person name="Bond P.L."/>
            <person name="Tyson G.W."/>
        </authorList>
    </citation>
    <scope>NUCLEOTIDE SEQUENCE [LARGE SCALE GENOMIC DNA]</scope>
    <source>
        <strain evidence="11">SK-02</strain>
    </source>
</reference>
<keyword evidence="11" id="KW-1185">Reference proteome</keyword>
<organism evidence="9 11">
    <name type="scientific">Candidatus Accumulibacter cognatus</name>
    <dbReference type="NCBI Taxonomy" id="2954383"/>
    <lineage>
        <taxon>Bacteria</taxon>
        <taxon>Pseudomonadati</taxon>
        <taxon>Pseudomonadota</taxon>
        <taxon>Betaproteobacteria</taxon>
        <taxon>Candidatus Accumulibacter</taxon>
    </lineage>
</organism>
<evidence type="ECO:0000313" key="11">
    <source>
        <dbReference type="Proteomes" id="UP000021315"/>
    </source>
</evidence>
<dbReference type="GO" id="GO:0004673">
    <property type="term" value="F:protein histidine kinase activity"/>
    <property type="evidence" value="ECO:0007669"/>
    <property type="project" value="UniProtKB-EC"/>
</dbReference>
<feature type="domain" description="Histidine kinase" evidence="8">
    <location>
        <begin position="9"/>
        <end position="204"/>
    </location>
</feature>
<dbReference type="Gene3D" id="3.30.565.10">
    <property type="entry name" value="Histidine kinase-like ATPase, C-terminal domain"/>
    <property type="match status" value="1"/>
</dbReference>
<dbReference type="PANTHER" id="PTHR42878">
    <property type="entry name" value="TWO-COMPONENT HISTIDINE KINASE"/>
    <property type="match status" value="1"/>
</dbReference>
<evidence type="ECO:0000313" key="9">
    <source>
        <dbReference type="EMBL" id="KFB78074.1"/>
    </source>
</evidence>
<dbReference type="EMBL" id="CP058708">
    <property type="protein sequence ID" value="QLH50275.1"/>
    <property type="molecule type" value="Genomic_DNA"/>
</dbReference>
<dbReference type="AlphaFoldDB" id="A0A080MKS3"/>
<dbReference type="SUPFAM" id="SSF55874">
    <property type="entry name" value="ATPase domain of HSP90 chaperone/DNA topoisomerase II/histidine kinase"/>
    <property type="match status" value="1"/>
</dbReference>
<dbReference type="KEGG" id="acog:HWD57_11130"/>
<evidence type="ECO:0000256" key="5">
    <source>
        <dbReference type="ARBA" id="ARBA00022777"/>
    </source>
</evidence>
<dbReference type="Pfam" id="PF02518">
    <property type="entry name" value="HATPase_c"/>
    <property type="match status" value="1"/>
</dbReference>
<dbReference type="Proteomes" id="UP000509684">
    <property type="component" value="Chromosome"/>
</dbReference>
<dbReference type="InterPro" id="IPR050351">
    <property type="entry name" value="BphY/WalK/GraS-like"/>
</dbReference>
<keyword evidence="7" id="KW-0902">Two-component regulatory system</keyword>
<dbReference type="InterPro" id="IPR036890">
    <property type="entry name" value="HATPase_C_sf"/>
</dbReference>